<evidence type="ECO:0000313" key="3">
    <source>
        <dbReference type="Proteomes" id="UP000051647"/>
    </source>
</evidence>
<dbReference type="Pfam" id="PF17425">
    <property type="entry name" value="Arylsulfotran_N"/>
    <property type="match status" value="1"/>
</dbReference>
<dbReference type="InterPro" id="IPR010262">
    <property type="entry name" value="Arylsulfotransferase_bact"/>
</dbReference>
<dbReference type="InterPro" id="IPR038477">
    <property type="entry name" value="ASST_N_sf"/>
</dbReference>
<gene>
    <name evidence="2" type="ORF">FC27_GL000789</name>
</gene>
<dbReference type="EMBL" id="AZFA01000019">
    <property type="protein sequence ID" value="KRL66164.1"/>
    <property type="molecule type" value="Genomic_DNA"/>
</dbReference>
<dbReference type="OrthoDB" id="264813at2"/>
<dbReference type="STRING" id="1423815.FC27_GL000789"/>
<organism evidence="2 3">
    <name type="scientific">Companilactobacillus versmoldensis DSM 14857 = KCTC 3814</name>
    <dbReference type="NCBI Taxonomy" id="1423815"/>
    <lineage>
        <taxon>Bacteria</taxon>
        <taxon>Bacillati</taxon>
        <taxon>Bacillota</taxon>
        <taxon>Bacilli</taxon>
        <taxon>Lactobacillales</taxon>
        <taxon>Lactobacillaceae</taxon>
        <taxon>Companilactobacillus</taxon>
    </lineage>
</organism>
<dbReference type="PANTHER" id="PTHR35340:SF10">
    <property type="entry name" value="CYTOPLASMIC PROTEIN"/>
    <property type="match status" value="1"/>
</dbReference>
<dbReference type="Proteomes" id="UP000051647">
    <property type="component" value="Unassembled WGS sequence"/>
</dbReference>
<evidence type="ECO:0000313" key="2">
    <source>
        <dbReference type="EMBL" id="KRL66164.1"/>
    </source>
</evidence>
<comment type="caution">
    <text evidence="2">The sequence shown here is derived from an EMBL/GenBank/DDBJ whole genome shotgun (WGS) entry which is preliminary data.</text>
</comment>
<dbReference type="Pfam" id="PF05935">
    <property type="entry name" value="Arylsulfotrans"/>
    <property type="match status" value="1"/>
</dbReference>
<proteinExistence type="predicted"/>
<dbReference type="InterPro" id="IPR035391">
    <property type="entry name" value="Arylsulfotran_N"/>
</dbReference>
<keyword evidence="2" id="KW-0808">Transferase</keyword>
<dbReference type="AlphaFoldDB" id="A0A0R1SFG1"/>
<evidence type="ECO:0000259" key="1">
    <source>
        <dbReference type="Pfam" id="PF17425"/>
    </source>
</evidence>
<dbReference type="PANTHER" id="PTHR35340">
    <property type="entry name" value="PQQ ENZYME REPEAT PROTEIN-RELATED"/>
    <property type="match status" value="1"/>
</dbReference>
<dbReference type="PATRIC" id="fig|1423815.3.peg.799"/>
<name>A0A0R1SFG1_9LACO</name>
<dbReference type="Gene3D" id="2.60.40.3100">
    <property type="entry name" value="Arylsulphate sulphotransferase monomer, N-terminal domain"/>
    <property type="match status" value="1"/>
</dbReference>
<protein>
    <submittedName>
        <fullName evidence="2">Arylsulfate sulfotransferase</fullName>
    </submittedName>
</protein>
<dbReference type="eggNOG" id="COG0526">
    <property type="taxonomic scope" value="Bacteria"/>
</dbReference>
<keyword evidence="3" id="KW-1185">Reference proteome</keyword>
<reference evidence="2 3" key="1">
    <citation type="journal article" date="2015" name="Genome Announc.">
        <title>Expanding the biotechnology potential of lactobacilli through comparative genomics of 213 strains and associated genera.</title>
        <authorList>
            <person name="Sun Z."/>
            <person name="Harris H.M."/>
            <person name="McCann A."/>
            <person name="Guo C."/>
            <person name="Argimon S."/>
            <person name="Zhang W."/>
            <person name="Yang X."/>
            <person name="Jeffery I.B."/>
            <person name="Cooney J.C."/>
            <person name="Kagawa T.F."/>
            <person name="Liu W."/>
            <person name="Song Y."/>
            <person name="Salvetti E."/>
            <person name="Wrobel A."/>
            <person name="Rasinkangas P."/>
            <person name="Parkhill J."/>
            <person name="Rea M.C."/>
            <person name="O'Sullivan O."/>
            <person name="Ritari J."/>
            <person name="Douillard F.P."/>
            <person name="Paul Ross R."/>
            <person name="Yang R."/>
            <person name="Briner A.E."/>
            <person name="Felis G.E."/>
            <person name="de Vos W.M."/>
            <person name="Barrangou R."/>
            <person name="Klaenhammer T.R."/>
            <person name="Caufield P.W."/>
            <person name="Cui Y."/>
            <person name="Zhang H."/>
            <person name="O'Toole P.W."/>
        </authorList>
    </citation>
    <scope>NUCLEOTIDE SEQUENCE [LARGE SCALE GENOMIC DNA]</scope>
    <source>
        <strain evidence="2 3">DSM 14857</strain>
    </source>
</reference>
<dbReference type="InterPro" id="IPR053143">
    <property type="entry name" value="Arylsulfate_ST"/>
</dbReference>
<feature type="domain" description="Arylsulfotransferase N-terminal" evidence="1">
    <location>
        <begin position="70"/>
        <end position="155"/>
    </location>
</feature>
<dbReference type="GO" id="GO:0004062">
    <property type="term" value="F:aryl sulfotransferase activity"/>
    <property type="evidence" value="ECO:0007669"/>
    <property type="project" value="InterPro"/>
</dbReference>
<sequence>MGTILLVLSACSNDSKKDSSSSTKLLTTAQIKDNIGSKTVKTRQNGQKSRTQDYQQIVEEGNYSLDDPYTKVNPYKTSPLSALVIFSTDQDAKVSYTVHGKDSDVDITNSVKGDSSMIHQVPIVGLYADKTNDVTINVTYDDGTTASKDIKLKTGSLPKYVKDAKVTVKNTDKSQMEVGNNKLTLLDRTTKEPFAIDANGDVRWYSTLYSQHTVEELSNGHILLLTKKDVNAPVYNDLIETDYLGRVYKEYSFKNKTKSSDSANDNKATETTVIHHDILELPNHDLLATVSDGSEYKEDVMVQLSHKTGKIVKVIDLKKLLPKSFYKDFKKGSDGKNDWFHQNSLEYNEKEHSLLISGRDQDMIMKIDYRTNKIIWIYSGKKKSSWPKKYQDKILTPTKGTTITGGQHALTLLSEDDNDPDSEDILLYDNNYDVTNGDKKTSGKYSQAVQYHVDTKNMTIDQTWAYGKKLGKKNFTYIIGNAQRLDNGNTLINFGFKDQGKDSNVIEVTQDGKQVFNSTIKNSASKAYVYRAYRMSFYNDDYQFSVIDDDE</sequence>
<accession>A0A0R1SFG1</accession>